<protein>
    <submittedName>
        <fullName evidence="1">Uncharacterized protein</fullName>
    </submittedName>
</protein>
<evidence type="ECO:0000313" key="2">
    <source>
        <dbReference type="Proteomes" id="UP001152622"/>
    </source>
</evidence>
<name>A0A9Q1IBI5_SYNKA</name>
<reference evidence="1" key="1">
    <citation type="journal article" date="2023" name="Science">
        <title>Genome structures resolve the early diversification of teleost fishes.</title>
        <authorList>
            <person name="Parey E."/>
            <person name="Louis A."/>
            <person name="Montfort J."/>
            <person name="Bouchez O."/>
            <person name="Roques C."/>
            <person name="Iampietro C."/>
            <person name="Lluch J."/>
            <person name="Castinel A."/>
            <person name="Donnadieu C."/>
            <person name="Desvignes T."/>
            <person name="Floi Bucao C."/>
            <person name="Jouanno E."/>
            <person name="Wen M."/>
            <person name="Mejri S."/>
            <person name="Dirks R."/>
            <person name="Jansen H."/>
            <person name="Henkel C."/>
            <person name="Chen W.J."/>
            <person name="Zahm M."/>
            <person name="Cabau C."/>
            <person name="Klopp C."/>
            <person name="Thompson A.W."/>
            <person name="Robinson-Rechavi M."/>
            <person name="Braasch I."/>
            <person name="Lecointre G."/>
            <person name="Bobe J."/>
            <person name="Postlethwait J.H."/>
            <person name="Berthelot C."/>
            <person name="Roest Crollius H."/>
            <person name="Guiguen Y."/>
        </authorList>
    </citation>
    <scope>NUCLEOTIDE SEQUENCE</scope>
    <source>
        <strain evidence="1">WJC10195</strain>
    </source>
</reference>
<dbReference type="Proteomes" id="UP001152622">
    <property type="component" value="Chromosome 23"/>
</dbReference>
<accession>A0A9Q1IBI5</accession>
<gene>
    <name evidence="1" type="ORF">SKAU_G00415920</name>
</gene>
<comment type="caution">
    <text evidence="1">The sequence shown here is derived from an EMBL/GenBank/DDBJ whole genome shotgun (WGS) entry which is preliminary data.</text>
</comment>
<sequence length="109" mass="11913">MDVGPRSLTLSRYLLIRHSSHLGKGVAGEEACNLTQENQGHQRRANPRVASSLGCARSARGLPGPRVRRPRSFGIGSPVRCSWRAFTLLLLRPSGTGRVGLFTYCVNKL</sequence>
<proteinExistence type="predicted"/>
<keyword evidence="2" id="KW-1185">Reference proteome</keyword>
<evidence type="ECO:0000313" key="1">
    <source>
        <dbReference type="EMBL" id="KAJ8333584.1"/>
    </source>
</evidence>
<organism evidence="1 2">
    <name type="scientific">Synaphobranchus kaupii</name>
    <name type="common">Kaup's arrowtooth eel</name>
    <dbReference type="NCBI Taxonomy" id="118154"/>
    <lineage>
        <taxon>Eukaryota</taxon>
        <taxon>Metazoa</taxon>
        <taxon>Chordata</taxon>
        <taxon>Craniata</taxon>
        <taxon>Vertebrata</taxon>
        <taxon>Euteleostomi</taxon>
        <taxon>Actinopterygii</taxon>
        <taxon>Neopterygii</taxon>
        <taxon>Teleostei</taxon>
        <taxon>Anguilliformes</taxon>
        <taxon>Synaphobranchidae</taxon>
        <taxon>Synaphobranchus</taxon>
    </lineage>
</organism>
<dbReference type="EMBL" id="JAINUF010000023">
    <property type="protein sequence ID" value="KAJ8333584.1"/>
    <property type="molecule type" value="Genomic_DNA"/>
</dbReference>
<dbReference type="AlphaFoldDB" id="A0A9Q1IBI5"/>